<name>A0ACB7TQ71_HYAAI</name>
<accession>A0ACB7TQ71</accession>
<keyword evidence="2" id="KW-1185">Reference proteome</keyword>
<reference evidence="1" key="1">
    <citation type="submission" date="2020-05" db="EMBL/GenBank/DDBJ databases">
        <title>Large-scale comparative analyses of tick genomes elucidate their genetic diversity and vector capacities.</title>
        <authorList>
            <person name="Jia N."/>
            <person name="Wang J."/>
            <person name="Shi W."/>
            <person name="Du L."/>
            <person name="Sun Y."/>
            <person name="Zhan W."/>
            <person name="Jiang J."/>
            <person name="Wang Q."/>
            <person name="Zhang B."/>
            <person name="Ji P."/>
            <person name="Sakyi L.B."/>
            <person name="Cui X."/>
            <person name="Yuan T."/>
            <person name="Jiang B."/>
            <person name="Yang W."/>
            <person name="Lam T.T.-Y."/>
            <person name="Chang Q."/>
            <person name="Ding S."/>
            <person name="Wang X."/>
            <person name="Zhu J."/>
            <person name="Ruan X."/>
            <person name="Zhao L."/>
            <person name="Wei J."/>
            <person name="Que T."/>
            <person name="Du C."/>
            <person name="Cheng J."/>
            <person name="Dai P."/>
            <person name="Han X."/>
            <person name="Huang E."/>
            <person name="Gao Y."/>
            <person name="Liu J."/>
            <person name="Shao H."/>
            <person name="Ye R."/>
            <person name="Li L."/>
            <person name="Wei W."/>
            <person name="Wang X."/>
            <person name="Wang C."/>
            <person name="Yang T."/>
            <person name="Huo Q."/>
            <person name="Li W."/>
            <person name="Guo W."/>
            <person name="Chen H."/>
            <person name="Zhou L."/>
            <person name="Ni X."/>
            <person name="Tian J."/>
            <person name="Zhou Y."/>
            <person name="Sheng Y."/>
            <person name="Liu T."/>
            <person name="Pan Y."/>
            <person name="Xia L."/>
            <person name="Li J."/>
            <person name="Zhao F."/>
            <person name="Cao W."/>
        </authorList>
    </citation>
    <scope>NUCLEOTIDE SEQUENCE</scope>
    <source>
        <strain evidence="1">Hyas-2018</strain>
    </source>
</reference>
<protein>
    <submittedName>
        <fullName evidence="1">Uncharacterized protein</fullName>
    </submittedName>
</protein>
<dbReference type="EMBL" id="CM023481">
    <property type="protein sequence ID" value="KAH6947004.1"/>
    <property type="molecule type" value="Genomic_DNA"/>
</dbReference>
<evidence type="ECO:0000313" key="1">
    <source>
        <dbReference type="EMBL" id="KAH6947004.1"/>
    </source>
</evidence>
<organism evidence="1 2">
    <name type="scientific">Hyalomma asiaticum</name>
    <name type="common">Tick</name>
    <dbReference type="NCBI Taxonomy" id="266040"/>
    <lineage>
        <taxon>Eukaryota</taxon>
        <taxon>Metazoa</taxon>
        <taxon>Ecdysozoa</taxon>
        <taxon>Arthropoda</taxon>
        <taxon>Chelicerata</taxon>
        <taxon>Arachnida</taxon>
        <taxon>Acari</taxon>
        <taxon>Parasitiformes</taxon>
        <taxon>Ixodida</taxon>
        <taxon>Ixodoidea</taxon>
        <taxon>Ixodidae</taxon>
        <taxon>Hyalomminae</taxon>
        <taxon>Hyalomma</taxon>
    </lineage>
</organism>
<sequence length="75" mass="8240">MAQRLYPRLLLEQEIKEKKNNIGASLMGSSSLWLGGAPMAERQAAPAGIDCAGRRYQWQSVSIGRPVEQALAQNQ</sequence>
<proteinExistence type="predicted"/>
<evidence type="ECO:0000313" key="2">
    <source>
        <dbReference type="Proteomes" id="UP000821845"/>
    </source>
</evidence>
<comment type="caution">
    <text evidence="1">The sequence shown here is derived from an EMBL/GenBank/DDBJ whole genome shotgun (WGS) entry which is preliminary data.</text>
</comment>
<dbReference type="Proteomes" id="UP000821845">
    <property type="component" value="Chromosome 1"/>
</dbReference>
<gene>
    <name evidence="1" type="ORF">HPB50_016650</name>
</gene>